<reference evidence="2 3" key="1">
    <citation type="journal article" date="2019" name="Commun. Biol.">
        <title>The bagworm genome reveals a unique fibroin gene that provides high tensile strength.</title>
        <authorList>
            <person name="Kono N."/>
            <person name="Nakamura H."/>
            <person name="Ohtoshi R."/>
            <person name="Tomita M."/>
            <person name="Numata K."/>
            <person name="Arakawa K."/>
        </authorList>
    </citation>
    <scope>NUCLEOTIDE SEQUENCE [LARGE SCALE GENOMIC DNA]</scope>
</reference>
<accession>A0A4C1WDQ4</accession>
<comment type="caution">
    <text evidence="2">The sequence shown here is derived from an EMBL/GenBank/DDBJ whole genome shotgun (WGS) entry which is preliminary data.</text>
</comment>
<gene>
    <name evidence="2" type="ORF">EVAR_45474_1</name>
</gene>
<name>A0A4C1WDQ4_EUMVA</name>
<evidence type="ECO:0000256" key="1">
    <source>
        <dbReference type="SAM" id="MobiDB-lite"/>
    </source>
</evidence>
<proteinExistence type="predicted"/>
<keyword evidence="3" id="KW-1185">Reference proteome</keyword>
<protein>
    <submittedName>
        <fullName evidence="2">Uncharacterized protein</fullName>
    </submittedName>
</protein>
<sequence length="110" mass="11875">MRGHLNHRSPGLRVPPSQLAGIELAVHRKSLPFTLLANKVQELCVCMYAVVRGDGRGDVAAIVTSGVVRAGLGLGRQRPVQAHGLRPRAAPLCHQPNHRLFTSPKHTLPS</sequence>
<dbReference type="AlphaFoldDB" id="A0A4C1WDQ4"/>
<dbReference type="Proteomes" id="UP000299102">
    <property type="component" value="Unassembled WGS sequence"/>
</dbReference>
<dbReference type="EMBL" id="BGZK01000546">
    <property type="protein sequence ID" value="GBP49498.1"/>
    <property type="molecule type" value="Genomic_DNA"/>
</dbReference>
<organism evidence="2 3">
    <name type="scientific">Eumeta variegata</name>
    <name type="common">Bagworm moth</name>
    <name type="synonym">Eumeta japonica</name>
    <dbReference type="NCBI Taxonomy" id="151549"/>
    <lineage>
        <taxon>Eukaryota</taxon>
        <taxon>Metazoa</taxon>
        <taxon>Ecdysozoa</taxon>
        <taxon>Arthropoda</taxon>
        <taxon>Hexapoda</taxon>
        <taxon>Insecta</taxon>
        <taxon>Pterygota</taxon>
        <taxon>Neoptera</taxon>
        <taxon>Endopterygota</taxon>
        <taxon>Lepidoptera</taxon>
        <taxon>Glossata</taxon>
        <taxon>Ditrysia</taxon>
        <taxon>Tineoidea</taxon>
        <taxon>Psychidae</taxon>
        <taxon>Oiketicinae</taxon>
        <taxon>Eumeta</taxon>
    </lineage>
</organism>
<evidence type="ECO:0000313" key="3">
    <source>
        <dbReference type="Proteomes" id="UP000299102"/>
    </source>
</evidence>
<feature type="region of interest" description="Disordered" evidence="1">
    <location>
        <begin position="88"/>
        <end position="110"/>
    </location>
</feature>
<evidence type="ECO:0000313" key="2">
    <source>
        <dbReference type="EMBL" id="GBP49498.1"/>
    </source>
</evidence>